<sequence length="60" mass="6765">MIAYRVQKSLEKNIQSHRSCLCVLEGNELTKHVLKQWSTIPNTFCAGLAELTDKDRACGD</sequence>
<protein>
    <submittedName>
        <fullName evidence="1">Uncharacterized protein</fullName>
    </submittedName>
</protein>
<name>A0A3P6EPL0_BRAOL</name>
<dbReference type="EMBL" id="LR031877">
    <property type="protein sequence ID" value="VDD46717.1"/>
    <property type="molecule type" value="Genomic_DNA"/>
</dbReference>
<dbReference type="AlphaFoldDB" id="A0A3P6EPL0"/>
<proteinExistence type="predicted"/>
<evidence type="ECO:0000313" key="1">
    <source>
        <dbReference type="EMBL" id="VDD46717.1"/>
    </source>
</evidence>
<gene>
    <name evidence="1" type="ORF">BOLC5T34264H</name>
</gene>
<reference evidence="1" key="1">
    <citation type="submission" date="2018-11" db="EMBL/GenBank/DDBJ databases">
        <authorList>
            <consortium name="Genoscope - CEA"/>
            <person name="William W."/>
        </authorList>
    </citation>
    <scope>NUCLEOTIDE SEQUENCE</scope>
</reference>
<organism evidence="1">
    <name type="scientific">Brassica oleracea</name>
    <name type="common">Wild cabbage</name>
    <dbReference type="NCBI Taxonomy" id="3712"/>
    <lineage>
        <taxon>Eukaryota</taxon>
        <taxon>Viridiplantae</taxon>
        <taxon>Streptophyta</taxon>
        <taxon>Embryophyta</taxon>
        <taxon>Tracheophyta</taxon>
        <taxon>Spermatophyta</taxon>
        <taxon>Magnoliopsida</taxon>
        <taxon>eudicotyledons</taxon>
        <taxon>Gunneridae</taxon>
        <taxon>Pentapetalae</taxon>
        <taxon>rosids</taxon>
        <taxon>malvids</taxon>
        <taxon>Brassicales</taxon>
        <taxon>Brassicaceae</taxon>
        <taxon>Brassiceae</taxon>
        <taxon>Brassica</taxon>
    </lineage>
</organism>
<accession>A0A3P6EPL0</accession>